<reference evidence="12 13" key="1">
    <citation type="submission" date="2020-03" db="EMBL/GenBank/DDBJ databases">
        <title>Genome mining reveals the biosynthetic pathways of PHA and ectoines of the halophilic strain Salinivibrio costicola M318 isolated from fermented shrimp paste.</title>
        <authorList>
            <person name="Doan T.V."/>
            <person name="Tran L.T."/>
            <person name="Trieu T.A."/>
            <person name="Nguyen Q.V."/>
            <person name="Quach T.N."/>
            <person name="Phi T.Q."/>
            <person name="Kumar S."/>
        </authorList>
    </citation>
    <scope>NUCLEOTIDE SEQUENCE [LARGE SCALE GENOMIC DNA]</scope>
    <source>
        <strain evidence="12 13">M318</strain>
    </source>
</reference>
<evidence type="ECO:0000313" key="12">
    <source>
        <dbReference type="EMBL" id="QIR05320.1"/>
    </source>
</evidence>
<dbReference type="Proteomes" id="UP000501408">
    <property type="component" value="Chromosome 1"/>
</dbReference>
<accession>A0ABX6K166</accession>
<evidence type="ECO:0000256" key="8">
    <source>
        <dbReference type="ARBA" id="ARBA00033102"/>
    </source>
</evidence>
<dbReference type="NCBIfam" id="TIGR00078">
    <property type="entry name" value="nadC"/>
    <property type="match status" value="1"/>
</dbReference>
<dbReference type="Gene3D" id="3.90.1170.20">
    <property type="entry name" value="Quinolinate phosphoribosyl transferase, N-terminal domain"/>
    <property type="match status" value="1"/>
</dbReference>
<proteinExistence type="inferred from homology"/>
<keyword evidence="5" id="KW-0662">Pyridine nucleotide biosynthesis</keyword>
<feature type="domain" description="Quinolinate phosphoribosyl transferase C-terminal" evidence="10">
    <location>
        <begin position="137"/>
        <end position="300"/>
    </location>
</feature>
<comment type="similarity">
    <text evidence="3 9">Belongs to the NadC/ModD family.</text>
</comment>
<dbReference type="InterPro" id="IPR002638">
    <property type="entry name" value="Quinolinate_PRibosylTrfase_C"/>
</dbReference>
<dbReference type="EMBL" id="CP050266">
    <property type="protein sequence ID" value="QIR05320.1"/>
    <property type="molecule type" value="Genomic_DNA"/>
</dbReference>
<evidence type="ECO:0000256" key="7">
    <source>
        <dbReference type="ARBA" id="ARBA00022679"/>
    </source>
</evidence>
<evidence type="ECO:0000256" key="4">
    <source>
        <dbReference type="ARBA" id="ARBA00011944"/>
    </source>
</evidence>
<dbReference type="InterPro" id="IPR037128">
    <property type="entry name" value="Quinolinate_PRibosylTase_N_sf"/>
</dbReference>
<dbReference type="SUPFAM" id="SSF54675">
    <property type="entry name" value="Nicotinate/Quinolinate PRTase N-terminal domain-like"/>
    <property type="match status" value="1"/>
</dbReference>
<dbReference type="Pfam" id="PF01729">
    <property type="entry name" value="QRPTase_C"/>
    <property type="match status" value="1"/>
</dbReference>
<dbReference type="PANTHER" id="PTHR32179">
    <property type="entry name" value="NICOTINATE-NUCLEOTIDE PYROPHOSPHORYLASE [CARBOXYLATING]"/>
    <property type="match status" value="1"/>
</dbReference>
<dbReference type="PANTHER" id="PTHR32179:SF3">
    <property type="entry name" value="NICOTINATE-NUCLEOTIDE PYROPHOSPHORYLASE [CARBOXYLATING]"/>
    <property type="match status" value="1"/>
</dbReference>
<evidence type="ECO:0000256" key="6">
    <source>
        <dbReference type="ARBA" id="ARBA00022676"/>
    </source>
</evidence>
<dbReference type="InterPro" id="IPR027277">
    <property type="entry name" value="NadC/ModD"/>
</dbReference>
<keyword evidence="7 9" id="KW-0808">Transferase</keyword>
<evidence type="ECO:0000256" key="2">
    <source>
        <dbReference type="ARBA" id="ARBA00004893"/>
    </source>
</evidence>
<evidence type="ECO:0000313" key="13">
    <source>
        <dbReference type="Proteomes" id="UP000501408"/>
    </source>
</evidence>
<name>A0ABX6K166_SALCS</name>
<dbReference type="InterPro" id="IPR022412">
    <property type="entry name" value="Quinolinate_PRibosylTrfase_N"/>
</dbReference>
<keyword evidence="13" id="KW-1185">Reference proteome</keyword>
<evidence type="ECO:0000259" key="11">
    <source>
        <dbReference type="Pfam" id="PF02749"/>
    </source>
</evidence>
<comment type="pathway">
    <text evidence="2">Cofactor biosynthesis; NAD(+) biosynthesis; nicotinate D-ribonucleotide from quinolinate: step 1/1.</text>
</comment>
<evidence type="ECO:0000256" key="9">
    <source>
        <dbReference type="PIRNR" id="PIRNR006250"/>
    </source>
</evidence>
<dbReference type="InterPro" id="IPR013785">
    <property type="entry name" value="Aldolase_TIM"/>
</dbReference>
<organism evidence="12 13">
    <name type="scientific">Salinivibrio costicola</name>
    <name type="common">Vibrio costicola</name>
    <dbReference type="NCBI Taxonomy" id="51367"/>
    <lineage>
        <taxon>Bacteria</taxon>
        <taxon>Pseudomonadati</taxon>
        <taxon>Pseudomonadota</taxon>
        <taxon>Gammaproteobacteria</taxon>
        <taxon>Vibrionales</taxon>
        <taxon>Vibrionaceae</taxon>
        <taxon>Salinivibrio</taxon>
    </lineage>
</organism>
<keyword evidence="6 9" id="KW-0328">Glycosyltransferase</keyword>
<dbReference type="Pfam" id="PF02749">
    <property type="entry name" value="QRPTase_N"/>
    <property type="match status" value="1"/>
</dbReference>
<dbReference type="Gene3D" id="3.20.20.70">
    <property type="entry name" value="Aldolase class I"/>
    <property type="match status" value="1"/>
</dbReference>
<comment type="function">
    <text evidence="1">Involved in the catabolism of quinolinic acid (QA).</text>
</comment>
<dbReference type="InterPro" id="IPR004393">
    <property type="entry name" value="NadC"/>
</dbReference>
<dbReference type="PIRSF" id="PIRSF006250">
    <property type="entry name" value="NadC_ModD"/>
    <property type="match status" value="1"/>
</dbReference>
<evidence type="ECO:0000256" key="3">
    <source>
        <dbReference type="ARBA" id="ARBA00009400"/>
    </source>
</evidence>
<dbReference type="SUPFAM" id="SSF51690">
    <property type="entry name" value="Nicotinate/Quinolinate PRTase C-terminal domain-like"/>
    <property type="match status" value="1"/>
</dbReference>
<dbReference type="CDD" id="cd01572">
    <property type="entry name" value="QPRTase"/>
    <property type="match status" value="1"/>
</dbReference>
<evidence type="ECO:0000259" key="10">
    <source>
        <dbReference type="Pfam" id="PF01729"/>
    </source>
</evidence>
<protein>
    <recommendedName>
        <fullName evidence="4">nicotinate-nucleotide diphosphorylase (carboxylating)</fullName>
        <ecNumber evidence="4">2.4.2.19</ecNumber>
    </recommendedName>
    <alternativeName>
        <fullName evidence="8">Quinolinate phosphoribosyltransferase [decarboxylating]</fullName>
    </alternativeName>
</protein>
<dbReference type="RefSeq" id="WP_167313974.1">
    <property type="nucleotide sequence ID" value="NZ_CP050266.1"/>
</dbReference>
<dbReference type="EC" id="2.4.2.19" evidence="4"/>
<evidence type="ECO:0000256" key="5">
    <source>
        <dbReference type="ARBA" id="ARBA00022642"/>
    </source>
</evidence>
<sequence>MTSTTSPFRAVHDSDSRFAYLTSHLDADVKRLVSETLREDLGGEIDPSQDITASLIPADSVSTAILITREAGVFCGQAFADEVFRQLGGAVSLTWHVKDGDTVTPNQTLCTLHGPSRIILTGERNAMNFIQTLSGCASKVATYVAALNGTHTQLLDTRKTIPGLRSALKYAVACGGGHNHRIGVFDAYLIKENHILACGGIANAVQEARRLNPDKPVEVETETLAELQQAIDAGADVVMLDNFTIPMMREAVALNQGRVALEVSGNVTLDTLADYAATGVDYISVGALTKHVTALDLSMRFQ</sequence>
<feature type="domain" description="Quinolinate phosphoribosyl transferase N-terminal" evidence="11">
    <location>
        <begin position="50"/>
        <end position="134"/>
    </location>
</feature>
<gene>
    <name evidence="12" type="primary">nadC</name>
    <name evidence="12" type="ORF">HBA18_02350</name>
</gene>
<dbReference type="InterPro" id="IPR036068">
    <property type="entry name" value="Nicotinate_pribotase-like_C"/>
</dbReference>
<evidence type="ECO:0000256" key="1">
    <source>
        <dbReference type="ARBA" id="ARBA00003237"/>
    </source>
</evidence>